<dbReference type="InterPro" id="IPR004839">
    <property type="entry name" value="Aminotransferase_I/II_large"/>
</dbReference>
<keyword evidence="2" id="KW-0808">Transferase</keyword>
<dbReference type="Proteomes" id="UP000002027">
    <property type="component" value="Chromosome 2"/>
</dbReference>
<proteinExistence type="predicted"/>
<evidence type="ECO:0000313" key="2">
    <source>
        <dbReference type="EMBL" id="ACZ40471.1"/>
    </source>
</evidence>
<dbReference type="InterPro" id="IPR015421">
    <property type="entry name" value="PyrdxlP-dep_Trfase_major"/>
</dbReference>
<feature type="domain" description="Aminotransferase class I/classII large" evidence="1">
    <location>
        <begin position="43"/>
        <end position="384"/>
    </location>
</feature>
<dbReference type="PANTHER" id="PTHR42691:SF1">
    <property type="entry name" value="ASPARTATE AMINOTRANSFERASE YHDR-RELATED"/>
    <property type="match status" value="1"/>
</dbReference>
<dbReference type="RefSeq" id="WP_012873506.1">
    <property type="nucleotide sequence ID" value="NC_013524.1"/>
</dbReference>
<dbReference type="GO" id="GO:0008483">
    <property type="term" value="F:transaminase activity"/>
    <property type="evidence" value="ECO:0007669"/>
    <property type="project" value="UniProtKB-KW"/>
</dbReference>
<reference evidence="2 3" key="2">
    <citation type="journal article" date="2010" name="Stand. Genomic Sci.">
        <title>Complete genome sequence of Desulfohalobium retbaense type strain (HR(100)).</title>
        <authorList>
            <person name="Spring S."/>
            <person name="Nolan M."/>
            <person name="Lapidus A."/>
            <person name="Glavina Del Rio T."/>
            <person name="Copeland A."/>
            <person name="Tice H."/>
            <person name="Cheng J.F."/>
            <person name="Lucas S."/>
            <person name="Land M."/>
            <person name="Chen F."/>
            <person name="Bruce D."/>
            <person name="Goodwin L."/>
            <person name="Pitluck S."/>
            <person name="Ivanova N."/>
            <person name="Mavromatis K."/>
            <person name="Mikhailova N."/>
            <person name="Pati A."/>
            <person name="Chen A."/>
            <person name="Palaniappan K."/>
            <person name="Hauser L."/>
            <person name="Chang Y.J."/>
            <person name="Jeffries C.D."/>
            <person name="Munk C."/>
            <person name="Kiss H."/>
            <person name="Chain P."/>
            <person name="Han C."/>
            <person name="Brettin T."/>
            <person name="Detter J.C."/>
            <person name="Schuler E."/>
            <person name="Goker M."/>
            <person name="Rohde M."/>
            <person name="Bristow J."/>
            <person name="Eisen J.A."/>
            <person name="Markowitz V."/>
            <person name="Hugenholtz P."/>
            <person name="Kyrpides N.C."/>
            <person name="Klenk H.P."/>
        </authorList>
    </citation>
    <scope>NUCLEOTIDE SEQUENCE [LARGE SCALE GENOMIC DNA]</scope>
    <source>
        <strain evidence="3">ATCC 49802 / DSM 20745 / S 6022</strain>
    </source>
</reference>
<dbReference type="HOGENOM" id="CLU_017584_4_3_0"/>
<evidence type="ECO:0000259" key="1">
    <source>
        <dbReference type="Pfam" id="PF00155"/>
    </source>
</evidence>
<dbReference type="EMBL" id="CP001824">
    <property type="protein sequence ID" value="ACZ40471.1"/>
    <property type="molecule type" value="Genomic_DNA"/>
</dbReference>
<protein>
    <submittedName>
        <fullName evidence="2">Aminotransferase class I and II</fullName>
    </submittedName>
</protein>
<accession>D1C9H8</accession>
<dbReference type="KEGG" id="sti:Sthe_3070"/>
<dbReference type="AlphaFoldDB" id="D1C9H8"/>
<dbReference type="CDD" id="cd00609">
    <property type="entry name" value="AAT_like"/>
    <property type="match status" value="1"/>
</dbReference>
<dbReference type="SUPFAM" id="SSF53383">
    <property type="entry name" value="PLP-dependent transferases"/>
    <property type="match status" value="1"/>
</dbReference>
<dbReference type="InParanoid" id="D1C9H8"/>
<sequence length="404" mass="44294">MSSLSPLSPRTRAILDILGPFLSSIRDSTYARRQHEPGILDFMLGDPHEPPLPGITEAIQRWSVPQDNHWFAYKLSEPQAQAAVAAALRQRRGIPFAAEDILMTTGAFGALANSLLALAGEDDEVVFISPPWFFYEAMIAAAGATPVRVAVQPGTFDLDLEAISAAITPQTRVVLVNSPHNPTGKIYPPETLERLAKLLREASERHGRPIYLISDESYSRIVYDGRTYHSPAAYYPYTVLIYTLGKTLLAPSQRLGYIALPPDMPEREQVHLAIMMRQVVGGYGFPNAVMQYAVGDLEELSIDIDHLQRKRDRVVAALREMGYEVHTPEGTFYLLPRSPWADDLAFTELLATHGIFVLPGASIEVPGYFRVSLTASDDMIDRALPGLAAAIAHARTHAPAAAGG</sequence>
<keyword evidence="3" id="KW-1185">Reference proteome</keyword>
<dbReference type="Pfam" id="PF00155">
    <property type="entry name" value="Aminotran_1_2"/>
    <property type="match status" value="1"/>
</dbReference>
<reference evidence="3" key="1">
    <citation type="submission" date="2009-11" db="EMBL/GenBank/DDBJ databases">
        <title>The complete chromosome 2 of Sphaerobacter thermophilus DSM 20745.</title>
        <authorList>
            <person name="Lucas S."/>
            <person name="Copeland A."/>
            <person name="Lapidus A."/>
            <person name="Glavina del Rio T."/>
            <person name="Dalin E."/>
            <person name="Tice H."/>
            <person name="Bruce D."/>
            <person name="Goodwin L."/>
            <person name="Pitluck S."/>
            <person name="Kyrpides N."/>
            <person name="Mavromatis K."/>
            <person name="Ivanova N."/>
            <person name="Mikhailova N."/>
            <person name="LaButti K.M."/>
            <person name="Clum A."/>
            <person name="Sun H.I."/>
            <person name="Brettin T."/>
            <person name="Detter J.C."/>
            <person name="Han C."/>
            <person name="Larimer F."/>
            <person name="Land M."/>
            <person name="Hauser L."/>
            <person name="Markowitz V."/>
            <person name="Cheng J.F."/>
            <person name="Hugenholtz P."/>
            <person name="Woyke T."/>
            <person name="Wu D."/>
            <person name="Steenblock K."/>
            <person name="Schneider S."/>
            <person name="Pukall R."/>
            <person name="Goeker M."/>
            <person name="Klenk H.P."/>
            <person name="Eisen J.A."/>
        </authorList>
    </citation>
    <scope>NUCLEOTIDE SEQUENCE [LARGE SCALE GENOMIC DNA]</scope>
    <source>
        <strain evidence="3">ATCC 49802 / DSM 20745 / S 6022</strain>
    </source>
</reference>
<keyword evidence="2" id="KW-0032">Aminotransferase</keyword>
<organism evidence="2 3">
    <name type="scientific">Sphaerobacter thermophilus (strain ATCC 49802 / DSM 20745 / KCCM 41009 / NCIMB 13125 / S 6022)</name>
    <dbReference type="NCBI Taxonomy" id="479434"/>
    <lineage>
        <taxon>Bacteria</taxon>
        <taxon>Pseudomonadati</taxon>
        <taxon>Thermomicrobiota</taxon>
        <taxon>Thermomicrobia</taxon>
        <taxon>Sphaerobacterales</taxon>
        <taxon>Sphaerobacterineae</taxon>
        <taxon>Sphaerobacteraceae</taxon>
        <taxon>Sphaerobacter</taxon>
    </lineage>
</organism>
<dbReference type="OrthoDB" id="9813612at2"/>
<dbReference type="PANTHER" id="PTHR42691">
    <property type="entry name" value="ASPARTATE AMINOTRANSFERASE YHDR-RELATED"/>
    <property type="match status" value="1"/>
</dbReference>
<dbReference type="eggNOG" id="COG0436">
    <property type="taxonomic scope" value="Bacteria"/>
</dbReference>
<dbReference type="Gene3D" id="3.40.640.10">
    <property type="entry name" value="Type I PLP-dependent aspartate aminotransferase-like (Major domain)"/>
    <property type="match status" value="1"/>
</dbReference>
<evidence type="ECO:0000313" key="3">
    <source>
        <dbReference type="Proteomes" id="UP000002027"/>
    </source>
</evidence>
<dbReference type="STRING" id="479434.Sthe_3070"/>
<dbReference type="FunCoup" id="D1C9H8">
    <property type="interactions" value="150"/>
</dbReference>
<gene>
    <name evidence="2" type="ordered locus">Sthe_3070</name>
</gene>
<dbReference type="InterPro" id="IPR015424">
    <property type="entry name" value="PyrdxlP-dep_Trfase"/>
</dbReference>
<dbReference type="GO" id="GO:0030170">
    <property type="term" value="F:pyridoxal phosphate binding"/>
    <property type="evidence" value="ECO:0007669"/>
    <property type="project" value="InterPro"/>
</dbReference>
<name>D1C9H8_SPHTD</name>